<organism evidence="1 2">
    <name type="scientific">Coniochaeta ligniaria NRRL 30616</name>
    <dbReference type="NCBI Taxonomy" id="1408157"/>
    <lineage>
        <taxon>Eukaryota</taxon>
        <taxon>Fungi</taxon>
        <taxon>Dikarya</taxon>
        <taxon>Ascomycota</taxon>
        <taxon>Pezizomycotina</taxon>
        <taxon>Sordariomycetes</taxon>
        <taxon>Sordariomycetidae</taxon>
        <taxon>Coniochaetales</taxon>
        <taxon>Coniochaetaceae</taxon>
        <taxon>Coniochaeta</taxon>
    </lineage>
</organism>
<dbReference type="EMBL" id="KV875098">
    <property type="protein sequence ID" value="OIW28919.1"/>
    <property type="molecule type" value="Genomic_DNA"/>
</dbReference>
<gene>
    <name evidence="1" type="ORF">CONLIGDRAFT_399250</name>
</gene>
<evidence type="ECO:0000313" key="1">
    <source>
        <dbReference type="EMBL" id="OIW28919.1"/>
    </source>
</evidence>
<accession>A0A1J7IMW3</accession>
<evidence type="ECO:0000313" key="2">
    <source>
        <dbReference type="Proteomes" id="UP000182658"/>
    </source>
</evidence>
<reference evidence="1 2" key="1">
    <citation type="submission" date="2016-10" db="EMBL/GenBank/DDBJ databases">
        <title>Draft genome sequence of Coniochaeta ligniaria NRRL30616, a lignocellulolytic fungus for bioabatement of inhibitors in plant biomass hydrolysates.</title>
        <authorList>
            <consortium name="DOE Joint Genome Institute"/>
            <person name="Jimenez D.J."/>
            <person name="Hector R.E."/>
            <person name="Riley R."/>
            <person name="Sun H."/>
            <person name="Grigoriev I.V."/>
            <person name="Van Elsas J.D."/>
            <person name="Nichols N.N."/>
        </authorList>
    </citation>
    <scope>NUCLEOTIDE SEQUENCE [LARGE SCALE GENOMIC DNA]</scope>
    <source>
        <strain evidence="1 2">NRRL 30616</strain>
    </source>
</reference>
<protein>
    <submittedName>
        <fullName evidence="1">Uncharacterized protein</fullName>
    </submittedName>
</protein>
<dbReference type="AlphaFoldDB" id="A0A1J7IMW3"/>
<name>A0A1J7IMW3_9PEZI</name>
<keyword evidence="2" id="KW-1185">Reference proteome</keyword>
<proteinExistence type="predicted"/>
<dbReference type="Proteomes" id="UP000182658">
    <property type="component" value="Unassembled WGS sequence"/>
</dbReference>
<sequence>MTPYLVDLTPSREVSMHRATTGASMQEPDSKRRSDQWFLRVQGRCSGFISHPSPPTFRRRPLAPASIRLQRASFTQSQVHLRYLPTCLQVYWPLCQRVGGIWSTHSSCAFYRHLRLVKTTFIIIWTPLHSIWADGLSSCACVTILRSDLILNNCRRTRLCGNWQVGVRLSGRRGAAAALPWHTYPSIGNASCVQSARSLSHRALSLHEWLSRAPHHPRTALAREVPIGQSGIPARLDCRDESAPSPIIRWRLSTRRWLSLAFPSQLIPLVRS</sequence>
<dbReference type="InParanoid" id="A0A1J7IMW3"/>